<dbReference type="KEGG" id="dti:Desti_1753"/>
<dbReference type="Gene3D" id="2.30.30.90">
    <property type="match status" value="1"/>
</dbReference>
<evidence type="ECO:0000256" key="1">
    <source>
        <dbReference type="ARBA" id="ARBA00023004"/>
    </source>
</evidence>
<feature type="domain" description="Ferrous iron transporter FeoA-like" evidence="2">
    <location>
        <begin position="25"/>
        <end position="97"/>
    </location>
</feature>
<proteinExistence type="predicted"/>
<dbReference type="InterPro" id="IPR038157">
    <property type="entry name" value="FeoA_core_dom"/>
</dbReference>
<gene>
    <name evidence="3" type="ordered locus">Desti_1753</name>
</gene>
<dbReference type="eggNOG" id="COG1918">
    <property type="taxonomic scope" value="Bacteria"/>
</dbReference>
<protein>
    <submittedName>
        <fullName evidence="3">Fe2+ transport system protein A</fullName>
    </submittedName>
</protein>
<dbReference type="PANTHER" id="PTHR42954">
    <property type="entry name" value="FE(2+) TRANSPORT PROTEIN A"/>
    <property type="match status" value="1"/>
</dbReference>
<dbReference type="AlphaFoldDB" id="I4C4H2"/>
<evidence type="ECO:0000313" key="4">
    <source>
        <dbReference type="Proteomes" id="UP000006055"/>
    </source>
</evidence>
<reference evidence="4" key="1">
    <citation type="submission" date="2012-06" db="EMBL/GenBank/DDBJ databases">
        <title>Complete sequence of chromosome of Desulfomonile tiedjei DSM 6799.</title>
        <authorList>
            <person name="Lucas S."/>
            <person name="Copeland A."/>
            <person name="Lapidus A."/>
            <person name="Glavina del Rio T."/>
            <person name="Dalin E."/>
            <person name="Tice H."/>
            <person name="Bruce D."/>
            <person name="Goodwin L."/>
            <person name="Pitluck S."/>
            <person name="Peters L."/>
            <person name="Ovchinnikova G."/>
            <person name="Zeytun A."/>
            <person name="Lu M."/>
            <person name="Kyrpides N."/>
            <person name="Mavromatis K."/>
            <person name="Ivanova N."/>
            <person name="Brettin T."/>
            <person name="Detter J.C."/>
            <person name="Han C."/>
            <person name="Larimer F."/>
            <person name="Land M."/>
            <person name="Hauser L."/>
            <person name="Markowitz V."/>
            <person name="Cheng J.-F."/>
            <person name="Hugenholtz P."/>
            <person name="Woyke T."/>
            <person name="Wu D."/>
            <person name="Spring S."/>
            <person name="Schroeder M."/>
            <person name="Brambilla E."/>
            <person name="Klenk H.-P."/>
            <person name="Eisen J.A."/>
        </authorList>
    </citation>
    <scope>NUCLEOTIDE SEQUENCE [LARGE SCALE GENOMIC DNA]</scope>
    <source>
        <strain evidence="4">ATCC 49306 / DSM 6799 / DCB-1</strain>
    </source>
</reference>
<keyword evidence="1" id="KW-0408">Iron</keyword>
<dbReference type="HOGENOM" id="CLU_150646_12_1_7"/>
<evidence type="ECO:0000313" key="3">
    <source>
        <dbReference type="EMBL" id="AFM24463.1"/>
    </source>
</evidence>
<dbReference type="SMART" id="SM00899">
    <property type="entry name" value="FeoA"/>
    <property type="match status" value="1"/>
</dbReference>
<dbReference type="Proteomes" id="UP000006055">
    <property type="component" value="Chromosome"/>
</dbReference>
<dbReference type="InterPro" id="IPR008988">
    <property type="entry name" value="Transcriptional_repressor_C"/>
</dbReference>
<dbReference type="GO" id="GO:0046914">
    <property type="term" value="F:transition metal ion binding"/>
    <property type="evidence" value="ECO:0007669"/>
    <property type="project" value="InterPro"/>
</dbReference>
<dbReference type="SUPFAM" id="SSF50037">
    <property type="entry name" value="C-terminal domain of transcriptional repressors"/>
    <property type="match status" value="1"/>
</dbReference>
<dbReference type="RefSeq" id="WP_014809609.1">
    <property type="nucleotide sequence ID" value="NC_018025.1"/>
</dbReference>
<dbReference type="InterPro" id="IPR052713">
    <property type="entry name" value="FeoA"/>
</dbReference>
<dbReference type="PANTHER" id="PTHR42954:SF2">
    <property type="entry name" value="FE(2+) TRANSPORT PROTEIN A"/>
    <property type="match status" value="1"/>
</dbReference>
<accession>I4C4H2</accession>
<dbReference type="EMBL" id="CP003360">
    <property type="protein sequence ID" value="AFM24463.1"/>
    <property type="molecule type" value="Genomic_DNA"/>
</dbReference>
<keyword evidence="4" id="KW-1185">Reference proteome</keyword>
<organism evidence="3 4">
    <name type="scientific">Desulfomonile tiedjei (strain ATCC 49306 / DSM 6799 / DCB-1)</name>
    <dbReference type="NCBI Taxonomy" id="706587"/>
    <lineage>
        <taxon>Bacteria</taxon>
        <taxon>Pseudomonadati</taxon>
        <taxon>Thermodesulfobacteriota</taxon>
        <taxon>Desulfomonilia</taxon>
        <taxon>Desulfomonilales</taxon>
        <taxon>Desulfomonilaceae</taxon>
        <taxon>Desulfomonile</taxon>
    </lineage>
</organism>
<dbReference type="Pfam" id="PF04023">
    <property type="entry name" value="FeoA"/>
    <property type="match status" value="1"/>
</dbReference>
<dbReference type="STRING" id="706587.Desti_1753"/>
<evidence type="ECO:0000259" key="2">
    <source>
        <dbReference type="SMART" id="SM00899"/>
    </source>
</evidence>
<dbReference type="InterPro" id="IPR007167">
    <property type="entry name" value="Fe-transptr_FeoA-like"/>
</dbReference>
<name>I4C4H2_DESTA</name>
<sequence length="102" mass="11443">MAHAERQCDDCPALIDEECKVNGMVTLSSYRPGETGTIAQVCGNPEFRLRMMEMGFIRGTQVKVVKFAPLSDPIEFLIKGYHVTLRRDQANNIIMNQPEKAA</sequence>